<evidence type="ECO:0000313" key="2">
    <source>
        <dbReference type="Proteomes" id="UP000008983"/>
    </source>
</evidence>
<name>G0QPN8_ICHMU</name>
<dbReference type="EMBL" id="GL983571">
    <property type="protein sequence ID" value="EGR32816.1"/>
    <property type="molecule type" value="Genomic_DNA"/>
</dbReference>
<evidence type="ECO:0000313" key="1">
    <source>
        <dbReference type="EMBL" id="EGR32816.1"/>
    </source>
</evidence>
<protein>
    <submittedName>
        <fullName evidence="1">Uncharacterized protein</fullName>
    </submittedName>
</protein>
<organism evidence="1 2">
    <name type="scientific">Ichthyophthirius multifiliis</name>
    <name type="common">White spot disease agent</name>
    <name type="synonym">Ich</name>
    <dbReference type="NCBI Taxonomy" id="5932"/>
    <lineage>
        <taxon>Eukaryota</taxon>
        <taxon>Sar</taxon>
        <taxon>Alveolata</taxon>
        <taxon>Ciliophora</taxon>
        <taxon>Intramacronucleata</taxon>
        <taxon>Oligohymenophorea</taxon>
        <taxon>Hymenostomatida</taxon>
        <taxon>Ophryoglenina</taxon>
        <taxon>Ichthyophthirius</taxon>
    </lineage>
</organism>
<dbReference type="InParanoid" id="G0QPN8"/>
<dbReference type="GeneID" id="14908981"/>
<sequence>MGVFLGGAFKIPLYDKSYEPQILNKIGLPYLTNGFLYFKMFLPEHFPPYYCIDPYAEHYIVPQLHLKEQQKLQELVNMRKIQKEQHSKHEGNTDNDQKKAEEGILGYNYDYNKVDIDTMIQRVTKELNKFYVDQLLDNNNAVLDKNNQKKSIYKGTGKNFWDMTIDEKIRDLKRQDRITKQYKKIKQKIIKKQDNIKNL</sequence>
<reference evidence="1 2" key="1">
    <citation type="submission" date="2011-07" db="EMBL/GenBank/DDBJ databases">
        <authorList>
            <person name="Coyne R."/>
            <person name="Brami D."/>
            <person name="Johnson J."/>
            <person name="Hostetler J."/>
            <person name="Hannick L."/>
            <person name="Clark T."/>
            <person name="Cassidy-Hanley D."/>
            <person name="Inman J."/>
        </authorList>
    </citation>
    <scope>NUCLEOTIDE SEQUENCE [LARGE SCALE GENOMIC DNA]</scope>
    <source>
        <strain evidence="1 2">G5</strain>
    </source>
</reference>
<proteinExistence type="predicted"/>
<keyword evidence="2" id="KW-1185">Reference proteome</keyword>
<dbReference type="eggNOG" id="ENOG502R2QS">
    <property type="taxonomic scope" value="Eukaryota"/>
</dbReference>
<dbReference type="AlphaFoldDB" id="G0QPN8"/>
<gene>
    <name evidence="1" type="ORF">IMG5_069890</name>
</gene>
<dbReference type="Proteomes" id="UP000008983">
    <property type="component" value="Unassembled WGS sequence"/>
</dbReference>
<dbReference type="RefSeq" id="XP_004036802.1">
    <property type="nucleotide sequence ID" value="XM_004036754.1"/>
</dbReference>
<accession>G0QPN8</accession>
<dbReference type="OrthoDB" id="10658509at2759"/>